<evidence type="ECO:0000256" key="1">
    <source>
        <dbReference type="SAM" id="Phobius"/>
    </source>
</evidence>
<dbReference type="EMBL" id="NCVQ01000009">
    <property type="protein sequence ID" value="PWZ08910.1"/>
    <property type="molecule type" value="Genomic_DNA"/>
</dbReference>
<keyword evidence="1" id="KW-0472">Membrane</keyword>
<sequence>VTRALCESSIDTSKQLKNNYFRYTEVTVYTAKFFNTVPNEKPDLIFHVFDLTSTILYLTGCPTEINEHKFYLIKHQEVYHGRKKLFDVVGYIYYIFCLLLGFRLVQQKEK</sequence>
<feature type="transmembrane region" description="Helical" evidence="1">
    <location>
        <begin position="88"/>
        <end position="105"/>
    </location>
</feature>
<reference evidence="2" key="1">
    <citation type="journal article" date="2018" name="Nat. Genet.">
        <title>Extensive intraspecific gene order and gene structural variations between Mo17 and other maize genomes.</title>
        <authorList>
            <person name="Sun S."/>
            <person name="Zhou Y."/>
            <person name="Chen J."/>
            <person name="Shi J."/>
            <person name="Zhao H."/>
            <person name="Zhao H."/>
            <person name="Song W."/>
            <person name="Zhang M."/>
            <person name="Cui Y."/>
            <person name="Dong X."/>
            <person name="Liu H."/>
            <person name="Ma X."/>
            <person name="Jiao Y."/>
            <person name="Wang B."/>
            <person name="Wei X."/>
            <person name="Stein J.C."/>
            <person name="Glaubitz J.C."/>
            <person name="Lu F."/>
            <person name="Yu G."/>
            <person name="Liang C."/>
            <person name="Fengler K."/>
            <person name="Li B."/>
            <person name="Rafalski A."/>
            <person name="Schnable P.S."/>
            <person name="Ware D.H."/>
            <person name="Buckler E.S."/>
            <person name="Lai J."/>
        </authorList>
    </citation>
    <scope>NUCLEOTIDE SEQUENCE [LARGE SCALE GENOMIC DNA]</scope>
    <source>
        <tissue evidence="2">Seedling</tissue>
    </source>
</reference>
<dbReference type="Proteomes" id="UP000251960">
    <property type="component" value="Chromosome 8"/>
</dbReference>
<proteinExistence type="predicted"/>
<evidence type="ECO:0000313" key="2">
    <source>
        <dbReference type="EMBL" id="PWZ08910.1"/>
    </source>
</evidence>
<name>A0A3L6DJY5_MAIZE</name>
<keyword evidence="1" id="KW-0812">Transmembrane</keyword>
<organism evidence="2">
    <name type="scientific">Zea mays</name>
    <name type="common">Maize</name>
    <dbReference type="NCBI Taxonomy" id="4577"/>
    <lineage>
        <taxon>Eukaryota</taxon>
        <taxon>Viridiplantae</taxon>
        <taxon>Streptophyta</taxon>
        <taxon>Embryophyta</taxon>
        <taxon>Tracheophyta</taxon>
        <taxon>Spermatophyta</taxon>
        <taxon>Magnoliopsida</taxon>
        <taxon>Liliopsida</taxon>
        <taxon>Poales</taxon>
        <taxon>Poaceae</taxon>
        <taxon>PACMAD clade</taxon>
        <taxon>Panicoideae</taxon>
        <taxon>Andropogonodae</taxon>
        <taxon>Andropogoneae</taxon>
        <taxon>Tripsacinae</taxon>
        <taxon>Zea</taxon>
    </lineage>
</organism>
<protein>
    <submittedName>
        <fullName evidence="2">Uncharacterized protein</fullName>
    </submittedName>
</protein>
<comment type="caution">
    <text evidence="2">The sequence shown here is derived from an EMBL/GenBank/DDBJ whole genome shotgun (WGS) entry which is preliminary data.</text>
</comment>
<accession>A0A3L6DJY5</accession>
<feature type="non-terminal residue" evidence="2">
    <location>
        <position position="1"/>
    </location>
</feature>
<keyword evidence="1" id="KW-1133">Transmembrane helix</keyword>
<dbReference type="AlphaFoldDB" id="A0A3L6DJY5"/>
<gene>
    <name evidence="2" type="ORF">Zm00014a_023023</name>
</gene>